<dbReference type="RefSeq" id="WP_156276784.1">
    <property type="nucleotide sequence ID" value="NZ_BAABGI010000001.1"/>
</dbReference>
<gene>
    <name evidence="1" type="ORF">FLP08_10895</name>
</gene>
<proteinExistence type="predicted"/>
<dbReference type="OrthoDB" id="1434790at2"/>
<sequence length="208" mass="23854">MDVSREFVDQNINITIPVIIDYIVLDKYLKQKLVGEIISKGDSETGKSNYAQILDVSISKSDKEDFDLCLDINLQTLTSLFKNKQIKVLFHAALYLDREKQHISLKDFEVDGKTNNWLTDQLLEKLINNWMYTKLKKKMNFDLLPHLEEKIASLNEKLEDKLEAKEGVHLIGSLDNLEISNLMAGEKELWISVSVTGTGLVQLEKLEL</sequence>
<dbReference type="InterPro" id="IPR025515">
    <property type="entry name" value="DUF4403"/>
</dbReference>
<evidence type="ECO:0000313" key="2">
    <source>
        <dbReference type="Proteomes" id="UP000460416"/>
    </source>
</evidence>
<dbReference type="Proteomes" id="UP000460416">
    <property type="component" value="Unassembled WGS sequence"/>
</dbReference>
<dbReference type="AlphaFoldDB" id="A0A7K1LQM3"/>
<reference evidence="1 2" key="1">
    <citation type="submission" date="2019-07" db="EMBL/GenBank/DDBJ databases">
        <title>Gramella aestuarii sp. nov., isolated from a tidal flat, and emended description of Gramella echinicola.</title>
        <authorList>
            <person name="Liu L."/>
        </authorList>
    </citation>
    <scope>NUCLEOTIDE SEQUENCE [LARGE SCALE GENOMIC DNA]</scope>
    <source>
        <strain evidence="1 2">BS12</strain>
    </source>
</reference>
<evidence type="ECO:0000313" key="1">
    <source>
        <dbReference type="EMBL" id="MUP43083.1"/>
    </source>
</evidence>
<organism evidence="1 2">
    <name type="scientific">Christiangramia aestuarii</name>
    <dbReference type="NCBI Taxonomy" id="1028746"/>
    <lineage>
        <taxon>Bacteria</taxon>
        <taxon>Pseudomonadati</taxon>
        <taxon>Bacteroidota</taxon>
        <taxon>Flavobacteriia</taxon>
        <taxon>Flavobacteriales</taxon>
        <taxon>Flavobacteriaceae</taxon>
        <taxon>Christiangramia</taxon>
    </lineage>
</organism>
<comment type="caution">
    <text evidence="1">The sequence shown here is derived from an EMBL/GenBank/DDBJ whole genome shotgun (WGS) entry which is preliminary data.</text>
</comment>
<keyword evidence="2" id="KW-1185">Reference proteome</keyword>
<protein>
    <submittedName>
        <fullName evidence="1">DUF4403 family protein</fullName>
    </submittedName>
</protein>
<dbReference type="EMBL" id="VJVW01000004">
    <property type="protein sequence ID" value="MUP43083.1"/>
    <property type="molecule type" value="Genomic_DNA"/>
</dbReference>
<accession>A0A7K1LQM3</accession>
<name>A0A7K1LQM3_9FLAO</name>
<dbReference type="Pfam" id="PF14356">
    <property type="entry name" value="DUF4403"/>
    <property type="match status" value="1"/>
</dbReference>